<dbReference type="GeneID" id="116738601"/>
<dbReference type="Proteomes" id="UP000002358">
    <property type="component" value="Chromosome 1"/>
</dbReference>
<dbReference type="InParanoid" id="A0A7M7R2T5"/>
<dbReference type="RefSeq" id="XP_032456483.1">
    <property type="nucleotide sequence ID" value="XM_032600592.1"/>
</dbReference>
<name>A0A7M7R2T5_NASVI</name>
<dbReference type="KEGG" id="nvi:116738601"/>
<evidence type="ECO:0000313" key="2">
    <source>
        <dbReference type="Proteomes" id="UP000002358"/>
    </source>
</evidence>
<organism evidence="1 2">
    <name type="scientific">Nasonia vitripennis</name>
    <name type="common">Parasitic wasp</name>
    <dbReference type="NCBI Taxonomy" id="7425"/>
    <lineage>
        <taxon>Eukaryota</taxon>
        <taxon>Metazoa</taxon>
        <taxon>Ecdysozoa</taxon>
        <taxon>Arthropoda</taxon>
        <taxon>Hexapoda</taxon>
        <taxon>Insecta</taxon>
        <taxon>Pterygota</taxon>
        <taxon>Neoptera</taxon>
        <taxon>Endopterygota</taxon>
        <taxon>Hymenoptera</taxon>
        <taxon>Apocrita</taxon>
        <taxon>Proctotrupomorpha</taxon>
        <taxon>Chalcidoidea</taxon>
        <taxon>Pteromalidae</taxon>
        <taxon>Pteromalinae</taxon>
        <taxon>Nasonia</taxon>
    </lineage>
</organism>
<dbReference type="AlphaFoldDB" id="A0A7M7R2T5"/>
<protein>
    <submittedName>
        <fullName evidence="1">Uncharacterized protein</fullName>
    </submittedName>
</protein>
<evidence type="ECO:0000313" key="1">
    <source>
        <dbReference type="EnsemblMetazoa" id="XP_032456483"/>
    </source>
</evidence>
<reference evidence="1" key="1">
    <citation type="submission" date="2021-01" db="UniProtKB">
        <authorList>
            <consortium name="EnsemblMetazoa"/>
        </authorList>
    </citation>
    <scope>IDENTIFICATION</scope>
</reference>
<proteinExistence type="predicted"/>
<accession>A0A7M7R2T5</accession>
<dbReference type="EnsemblMetazoa" id="XM_032600592">
    <property type="protein sequence ID" value="XP_032456483"/>
    <property type="gene ID" value="LOC116738601"/>
</dbReference>
<keyword evidence="2" id="KW-1185">Reference proteome</keyword>
<sequence length="119" mass="13319">MAHDEPKTGITAPLYARTWQNQSDPDFSVNAQVLYTGSIAAPRQRNCFSAIPSTEGNSAWRLQKIFYEDGKSDSRPTSAPPTLLVLTSGWAVMTQGKRPHKLYLSKQIHRREVPAPQDH</sequence>